<dbReference type="Proteomes" id="UP000655940">
    <property type="component" value="Unassembled WGS sequence"/>
</dbReference>
<evidence type="ECO:0000313" key="3">
    <source>
        <dbReference type="Proteomes" id="UP000655940"/>
    </source>
</evidence>
<evidence type="ECO:0000313" key="2">
    <source>
        <dbReference type="EMBL" id="MBE0329808.1"/>
    </source>
</evidence>
<gene>
    <name evidence="2" type="ORF">IHV20_06525</name>
</gene>
<protein>
    <submittedName>
        <fullName evidence="2">Uncharacterized protein</fullName>
    </submittedName>
</protein>
<keyword evidence="1" id="KW-0812">Transmembrane</keyword>
<dbReference type="AlphaFoldDB" id="A0AAP1W6K3"/>
<keyword evidence="1" id="KW-0472">Membrane</keyword>
<proteinExistence type="predicted"/>
<reference evidence="2" key="1">
    <citation type="submission" date="2020-09" db="EMBL/GenBank/DDBJ databases">
        <title>Distribution of Beta-Lactamase Producing Gram-Negative Bacterial Isolates in Isabela River of Santo Domingo, Dominican Republic.</title>
        <authorList>
            <person name="Calderon V."/>
            <person name="Bonnelly R."/>
            <person name="Del Rosario C."/>
            <person name="Duarte A."/>
            <person name="Barauna R."/>
            <person name="Juca Ramos R.T."/>
            <person name="Perdomo O.P."/>
            <person name="Rodriguez De Francisco L.E."/>
            <person name="Franco De Los Santos E.F."/>
        </authorList>
    </citation>
    <scope>NUCLEOTIDE SEQUENCE</scope>
    <source>
        <strain evidence="2">INTEC_BI15</strain>
    </source>
</reference>
<evidence type="ECO:0000256" key="1">
    <source>
        <dbReference type="SAM" id="Phobius"/>
    </source>
</evidence>
<comment type="caution">
    <text evidence="2">The sequence shown here is derived from an EMBL/GenBank/DDBJ whole genome shotgun (WGS) entry which is preliminary data.</text>
</comment>
<dbReference type="EMBL" id="JACZEI010000004">
    <property type="protein sequence ID" value="MBE0329808.1"/>
    <property type="molecule type" value="Genomic_DNA"/>
</dbReference>
<feature type="transmembrane region" description="Helical" evidence="1">
    <location>
        <begin position="22"/>
        <end position="46"/>
    </location>
</feature>
<name>A0AAP1W6K3_ACIBA</name>
<feature type="transmembrane region" description="Helical" evidence="1">
    <location>
        <begin position="58"/>
        <end position="83"/>
    </location>
</feature>
<organism evidence="2 3">
    <name type="scientific">Acinetobacter baumannii</name>
    <dbReference type="NCBI Taxonomy" id="470"/>
    <lineage>
        <taxon>Bacteria</taxon>
        <taxon>Pseudomonadati</taxon>
        <taxon>Pseudomonadota</taxon>
        <taxon>Gammaproteobacteria</taxon>
        <taxon>Moraxellales</taxon>
        <taxon>Moraxellaceae</taxon>
        <taxon>Acinetobacter</taxon>
        <taxon>Acinetobacter calcoaceticus/baumannii complex</taxon>
    </lineage>
</organism>
<keyword evidence="1" id="KW-1133">Transmembrane helix</keyword>
<accession>A0AAP1W6K3</accession>
<sequence length="84" mass="9992">MSLEFEIIKWNFEMNSYIFGDFILMLLITLVVIGSLIFSIVKIIGLKENPYVNWFDKVLIIIFYPFTTVVFFLFFIMVVGLIFY</sequence>
<dbReference type="RefSeq" id="WP_031962854.1">
    <property type="nucleotide sequence ID" value="NZ_JACXKJ010000005.1"/>
</dbReference>